<dbReference type="GO" id="GO:0009423">
    <property type="term" value="P:chorismate biosynthetic process"/>
    <property type="evidence" value="ECO:0007669"/>
    <property type="project" value="TreeGrafter"/>
</dbReference>
<evidence type="ECO:0000313" key="5">
    <source>
        <dbReference type="Proteomes" id="UP000551563"/>
    </source>
</evidence>
<organism evidence="4 5">
    <name type="scientific">Brucella intermedia</name>
    <dbReference type="NCBI Taxonomy" id="94625"/>
    <lineage>
        <taxon>Bacteria</taxon>
        <taxon>Pseudomonadati</taxon>
        <taxon>Pseudomonadota</taxon>
        <taxon>Alphaproteobacteria</taxon>
        <taxon>Hyphomicrobiales</taxon>
        <taxon>Brucellaceae</taxon>
        <taxon>Brucella/Ochrobactrum group</taxon>
        <taxon>Brucella</taxon>
    </lineage>
</organism>
<evidence type="ECO:0000259" key="3">
    <source>
        <dbReference type="Pfam" id="PF00275"/>
    </source>
</evidence>
<dbReference type="GO" id="GO:0003866">
    <property type="term" value="F:3-phosphoshikimate 1-carboxyvinyltransferase activity"/>
    <property type="evidence" value="ECO:0007669"/>
    <property type="project" value="TreeGrafter"/>
</dbReference>
<dbReference type="InterPro" id="IPR013792">
    <property type="entry name" value="RNA3'P_cycl/enolpyr_Trfase_a/b"/>
</dbReference>
<dbReference type="PANTHER" id="PTHR21090">
    <property type="entry name" value="AROM/DEHYDROQUINATE SYNTHASE"/>
    <property type="match status" value="1"/>
</dbReference>
<dbReference type="InterPro" id="IPR001986">
    <property type="entry name" value="Enolpyruvate_Tfrase_dom"/>
</dbReference>
<name>A0A7V6TYL7_9HYPH</name>
<dbReference type="EMBL" id="DUMN01000158">
    <property type="protein sequence ID" value="HHV67013.1"/>
    <property type="molecule type" value="Genomic_DNA"/>
</dbReference>
<dbReference type="Gene3D" id="3.65.10.10">
    <property type="entry name" value="Enolpyruvate transferase domain"/>
    <property type="match status" value="1"/>
</dbReference>
<feature type="non-terminal residue" evidence="4">
    <location>
        <position position="76"/>
    </location>
</feature>
<dbReference type="InterPro" id="IPR036968">
    <property type="entry name" value="Enolpyruvate_Tfrase_sf"/>
</dbReference>
<evidence type="ECO:0000313" key="4">
    <source>
        <dbReference type="EMBL" id="HHV67013.1"/>
    </source>
</evidence>
<reference evidence="4 5" key="1">
    <citation type="journal article" date="2020" name="Biotechnol. Biofuels">
        <title>New insights from the biogas microbiome by comprehensive genome-resolved metagenomics of nearly 1600 species originating from multiple anaerobic digesters.</title>
        <authorList>
            <person name="Campanaro S."/>
            <person name="Treu L."/>
            <person name="Rodriguez-R L.M."/>
            <person name="Kovalovszki A."/>
            <person name="Ziels R.M."/>
            <person name="Maus I."/>
            <person name="Zhu X."/>
            <person name="Kougias P.G."/>
            <person name="Basile A."/>
            <person name="Luo G."/>
            <person name="Schluter A."/>
            <person name="Konstantinidis K.T."/>
            <person name="Angelidaki I."/>
        </authorList>
    </citation>
    <scope>NUCLEOTIDE SEQUENCE [LARGE SCALE GENOMIC DNA]</scope>
    <source>
        <strain evidence="4">AS04akNAM_66</strain>
    </source>
</reference>
<evidence type="ECO:0000256" key="1">
    <source>
        <dbReference type="ARBA" id="ARBA00022679"/>
    </source>
</evidence>
<feature type="region of interest" description="Disordered" evidence="2">
    <location>
        <begin position="1"/>
        <end position="25"/>
    </location>
</feature>
<proteinExistence type="predicted"/>
<protein>
    <submittedName>
        <fullName evidence="4">3-phosphoshikimate 1-carboxyvinyltransferase</fullName>
    </submittedName>
</protein>
<accession>A0A7V6TYL7</accession>
<gene>
    <name evidence="4" type="ORF">GXX48_05130</name>
</gene>
<dbReference type="AlphaFoldDB" id="A0A7V6TYL7"/>
<comment type="caution">
    <text evidence="4">The sequence shown here is derived from an EMBL/GenBank/DDBJ whole genome shotgun (WGS) entry which is preliminary data.</text>
</comment>
<sequence>MSHSASPKPATARRSEALTGEIRIPGDKSISHRSFMFGGLASGETRITGLLEGEDVINTGRAMQAMGAKIRKEGDV</sequence>
<feature type="domain" description="Enolpyruvate transferase" evidence="3">
    <location>
        <begin position="14"/>
        <end position="73"/>
    </location>
</feature>
<dbReference type="Pfam" id="PF00275">
    <property type="entry name" value="EPSP_synthase"/>
    <property type="match status" value="1"/>
</dbReference>
<dbReference type="PANTHER" id="PTHR21090:SF5">
    <property type="entry name" value="PENTAFUNCTIONAL AROM POLYPEPTIDE"/>
    <property type="match status" value="1"/>
</dbReference>
<dbReference type="SUPFAM" id="SSF55205">
    <property type="entry name" value="EPT/RTPC-like"/>
    <property type="match status" value="1"/>
</dbReference>
<dbReference type="Proteomes" id="UP000551563">
    <property type="component" value="Unassembled WGS sequence"/>
</dbReference>
<evidence type="ECO:0000256" key="2">
    <source>
        <dbReference type="SAM" id="MobiDB-lite"/>
    </source>
</evidence>
<keyword evidence="1 4" id="KW-0808">Transferase</keyword>